<comment type="caution">
    <text evidence="2">The sequence shown here is derived from an EMBL/GenBank/DDBJ whole genome shotgun (WGS) entry which is preliminary data.</text>
</comment>
<reference evidence="2 3" key="1">
    <citation type="submission" date="2018-06" db="EMBL/GenBank/DDBJ databases">
        <title>Genomic Encyclopedia of Archaeal and Bacterial Type Strains, Phase II (KMG-II): from individual species to whole genera.</title>
        <authorList>
            <person name="Goeker M."/>
        </authorList>
    </citation>
    <scope>NUCLEOTIDE SEQUENCE [LARGE SCALE GENOMIC DNA]</scope>
    <source>
        <strain evidence="2 3">DSM 23857</strain>
    </source>
</reference>
<dbReference type="Gene3D" id="3.10.450.50">
    <property type="match status" value="1"/>
</dbReference>
<protein>
    <recommendedName>
        <fullName evidence="1">SnoaL-like domain-containing protein</fullName>
    </recommendedName>
</protein>
<evidence type="ECO:0000313" key="2">
    <source>
        <dbReference type="EMBL" id="RAJ05218.1"/>
    </source>
</evidence>
<dbReference type="InterPro" id="IPR037401">
    <property type="entry name" value="SnoaL-like"/>
</dbReference>
<dbReference type="EMBL" id="QLLL01000004">
    <property type="protein sequence ID" value="RAJ05218.1"/>
    <property type="molecule type" value="Genomic_DNA"/>
</dbReference>
<feature type="domain" description="SnoaL-like" evidence="1">
    <location>
        <begin position="17"/>
        <end position="124"/>
    </location>
</feature>
<accession>A0A327QMF5</accession>
<name>A0A327QMF5_9BACT</name>
<proteinExistence type="predicted"/>
<dbReference type="AlphaFoldDB" id="A0A327QMF5"/>
<gene>
    <name evidence="2" type="ORF">LX64_02372</name>
</gene>
<evidence type="ECO:0000259" key="1">
    <source>
        <dbReference type="Pfam" id="PF12680"/>
    </source>
</evidence>
<organism evidence="2 3">
    <name type="scientific">Chitinophaga skermanii</name>
    <dbReference type="NCBI Taxonomy" id="331697"/>
    <lineage>
        <taxon>Bacteria</taxon>
        <taxon>Pseudomonadati</taxon>
        <taxon>Bacteroidota</taxon>
        <taxon>Chitinophagia</taxon>
        <taxon>Chitinophagales</taxon>
        <taxon>Chitinophagaceae</taxon>
        <taxon>Chitinophaga</taxon>
    </lineage>
</organism>
<dbReference type="Proteomes" id="UP000249547">
    <property type="component" value="Unassembled WGS sequence"/>
</dbReference>
<dbReference type="SUPFAM" id="SSF54427">
    <property type="entry name" value="NTF2-like"/>
    <property type="match status" value="1"/>
</dbReference>
<evidence type="ECO:0000313" key="3">
    <source>
        <dbReference type="Proteomes" id="UP000249547"/>
    </source>
</evidence>
<dbReference type="InterPro" id="IPR032710">
    <property type="entry name" value="NTF2-like_dom_sf"/>
</dbReference>
<keyword evidence="3" id="KW-1185">Reference proteome</keyword>
<dbReference type="RefSeq" id="WP_111597830.1">
    <property type="nucleotide sequence ID" value="NZ_QLLL01000004.1"/>
</dbReference>
<sequence>MKTNQEITALAQQAFKNHLEYLSSGRIPEWVDLFTENGVLEFPYGPADFPKKVTGKQELYDYMKNFPEHFSVTFQNLHFHETKEPTLVIAEFTSEGYALSTGKPYPQRYISVVTTTPEGKIARYVDFWNPMTALESINAPLSAFVGKEA</sequence>
<dbReference type="OrthoDB" id="2083380at2"/>
<dbReference type="Pfam" id="PF12680">
    <property type="entry name" value="SnoaL_2"/>
    <property type="match status" value="1"/>
</dbReference>